<dbReference type="HOGENOM" id="CLU_1097755_0_0_6"/>
<dbReference type="eggNOG" id="COG1075">
    <property type="taxonomic scope" value="Bacteria"/>
</dbReference>
<proteinExistence type="predicted"/>
<dbReference type="Proteomes" id="UP000000593">
    <property type="component" value="Chromosome 2"/>
</dbReference>
<protein>
    <recommendedName>
        <fullName evidence="3">Phospholipase</fullName>
    </recommendedName>
</protein>
<accession>Q6LKI1</accession>
<name>Q6LKI1_PHOPR</name>
<gene>
    <name evidence="1" type="ordered locus">PBPRB0356</name>
</gene>
<organism evidence="1 2">
    <name type="scientific">Photobacterium profundum (strain SS9)</name>
    <dbReference type="NCBI Taxonomy" id="298386"/>
    <lineage>
        <taxon>Bacteria</taxon>
        <taxon>Pseudomonadati</taxon>
        <taxon>Pseudomonadota</taxon>
        <taxon>Gammaproteobacteria</taxon>
        <taxon>Vibrionales</taxon>
        <taxon>Vibrionaceae</taxon>
        <taxon>Photobacterium</taxon>
    </lineage>
</organism>
<reference evidence="2" key="1">
    <citation type="journal article" date="2005" name="Science">
        <title>Life at depth: Photobacterium profundum genome sequence and expression analysis.</title>
        <authorList>
            <person name="Vezzi A."/>
            <person name="Campanaro S."/>
            <person name="D'Angelo M."/>
            <person name="Simonato F."/>
            <person name="Vitulo N."/>
            <person name="Lauro F.M."/>
            <person name="Cestaro A."/>
            <person name="Malacrida G."/>
            <person name="Simionati B."/>
            <person name="Cannata N."/>
            <person name="Romualdi C."/>
            <person name="Bartlett D.H."/>
            <person name="Valle G."/>
        </authorList>
    </citation>
    <scope>NUCLEOTIDE SEQUENCE [LARGE SCALE GENOMIC DNA]</scope>
    <source>
        <strain evidence="2">ATCC BAA-1253 / SS9</strain>
    </source>
</reference>
<keyword evidence="2" id="KW-1185">Reference proteome</keyword>
<dbReference type="RefSeq" id="WP_011220440.1">
    <property type="nucleotide sequence ID" value="NC_006371.1"/>
</dbReference>
<dbReference type="AlphaFoldDB" id="Q6LKI1"/>
<evidence type="ECO:0008006" key="3">
    <source>
        <dbReference type="Google" id="ProtNLM"/>
    </source>
</evidence>
<dbReference type="InterPro" id="IPR029058">
    <property type="entry name" value="AB_hydrolase_fold"/>
</dbReference>
<evidence type="ECO:0000313" key="1">
    <source>
        <dbReference type="EMBL" id="CAG22229.1"/>
    </source>
</evidence>
<dbReference type="STRING" id="298386.PBPRB0356"/>
<dbReference type="SUPFAM" id="SSF53474">
    <property type="entry name" value="alpha/beta-Hydrolases"/>
    <property type="match status" value="1"/>
</dbReference>
<sequence>MIVIFVHGWSVTDTNTYGLLPEAIVKQANLYGLDIDIKHLWLGRYISFNDTVNMGDIIRAFDRALRDVIPEGDDIGEFSCITHSTGGPVVREWLDRYYGSTHLAQSPLRHLIMLAPANHGSPLAALGKQRVGRIKAWFDDVEPGQLILNWLSLGCQQQIDLSSAYLDYQPADNCFYPFVLTGQTIDKKLYDFVNSYLTEPGSDGVVRVSGANMNFTMVKFVESEVTDTVVHGTEELNVNLLKLVDVPNLSLSV</sequence>
<evidence type="ECO:0000313" key="2">
    <source>
        <dbReference type="Proteomes" id="UP000000593"/>
    </source>
</evidence>
<dbReference type="Gene3D" id="3.40.50.1820">
    <property type="entry name" value="alpha/beta hydrolase"/>
    <property type="match status" value="1"/>
</dbReference>
<dbReference type="EMBL" id="CR378676">
    <property type="protein sequence ID" value="CAG22229.1"/>
    <property type="molecule type" value="Genomic_DNA"/>
</dbReference>
<dbReference type="KEGG" id="ppr:PBPRB0356"/>